<feature type="transmembrane region" description="Helical" evidence="8">
    <location>
        <begin position="222"/>
        <end position="245"/>
    </location>
</feature>
<evidence type="ECO:0000313" key="10">
    <source>
        <dbReference type="EMBL" id="GAA3102666.1"/>
    </source>
</evidence>
<reference evidence="11" key="1">
    <citation type="journal article" date="2019" name="Int. J. Syst. Evol. Microbiol.">
        <title>The Global Catalogue of Microorganisms (GCM) 10K type strain sequencing project: providing services to taxonomists for standard genome sequencing and annotation.</title>
        <authorList>
            <consortium name="The Broad Institute Genomics Platform"/>
            <consortium name="The Broad Institute Genome Sequencing Center for Infectious Disease"/>
            <person name="Wu L."/>
            <person name="Ma J."/>
        </authorList>
    </citation>
    <scope>NUCLEOTIDE SEQUENCE [LARGE SCALE GENOMIC DNA]</scope>
    <source>
        <strain evidence="11">JCM 9092</strain>
    </source>
</reference>
<evidence type="ECO:0000256" key="6">
    <source>
        <dbReference type="ARBA" id="ARBA00023136"/>
    </source>
</evidence>
<name>A0ABP6MD53_9ACTN</name>
<dbReference type="PANTHER" id="PTHR23517:SF2">
    <property type="entry name" value="MULTIDRUG RESISTANCE PROTEIN MDTH"/>
    <property type="match status" value="1"/>
</dbReference>
<sequence length="494" mass="51201">MPLAALRRAAKESVSGLPREFWWLWTSTLVNRLGAFVATFMALYLTLDRGYSATYAGLVAALHGLGGVISSLGAGVMTDRLGRRPTLLIAQASTALTVALLGFMKDPLAIAAVAFLVGMASNASRPAVQAMMADIVRPEDRVRAFSLNYWAINLGFAISSAGAGFIAEFSYLAGFLIEAVMTMACAIVVFAKLPESRPVRTALEKASEPDVGLGTVLRDGRFMGVVGLSFLLALIFQQGSVGLPVAMGEAGFTPADYGMAIAVNGVLIVALQIPVTRFIEHRDPQRLLVISALLAGYGFGLTAFAGSIGVFALTVCVWTLAEIINAPTQTGLVVQLSPTHGRGRYQGMYTLSWAVAALVAPLMSGFVIDRFGAQWLWGICAVIGTVAAVGYWSLMRGLPAEGAGVGAGTAGRVTPARVCAVGAPLPVGMERATGSSPSRRRPMAESPMTEPVPEQPSDTPGLPTLVLLGACGCGSGCGCGCQSGGPCQCGGCCG</sequence>
<keyword evidence="3" id="KW-1003">Cell membrane</keyword>
<keyword evidence="11" id="KW-1185">Reference proteome</keyword>
<organism evidence="10 11">
    <name type="scientific">Streptomyces rectiviolaceus</name>
    <dbReference type="NCBI Taxonomy" id="332591"/>
    <lineage>
        <taxon>Bacteria</taxon>
        <taxon>Bacillati</taxon>
        <taxon>Actinomycetota</taxon>
        <taxon>Actinomycetes</taxon>
        <taxon>Kitasatosporales</taxon>
        <taxon>Streptomycetaceae</taxon>
        <taxon>Streptomyces</taxon>
    </lineage>
</organism>
<evidence type="ECO:0000256" key="4">
    <source>
        <dbReference type="ARBA" id="ARBA00022692"/>
    </source>
</evidence>
<keyword evidence="2" id="KW-0813">Transport</keyword>
<evidence type="ECO:0000256" key="2">
    <source>
        <dbReference type="ARBA" id="ARBA00022448"/>
    </source>
</evidence>
<keyword evidence="5 8" id="KW-1133">Transmembrane helix</keyword>
<dbReference type="InterPro" id="IPR020846">
    <property type="entry name" value="MFS_dom"/>
</dbReference>
<feature type="transmembrane region" description="Helical" evidence="8">
    <location>
        <begin position="257"/>
        <end position="275"/>
    </location>
</feature>
<feature type="transmembrane region" description="Helical" evidence="8">
    <location>
        <begin position="109"/>
        <end position="128"/>
    </location>
</feature>
<feature type="transmembrane region" description="Helical" evidence="8">
    <location>
        <begin position="374"/>
        <end position="394"/>
    </location>
</feature>
<dbReference type="Pfam" id="PF07690">
    <property type="entry name" value="MFS_1"/>
    <property type="match status" value="1"/>
</dbReference>
<dbReference type="RefSeq" id="WP_344521003.1">
    <property type="nucleotide sequence ID" value="NZ_BAAAUG010000040.1"/>
</dbReference>
<dbReference type="InterPro" id="IPR011701">
    <property type="entry name" value="MFS"/>
</dbReference>
<keyword evidence="4 8" id="KW-0812">Transmembrane</keyword>
<dbReference type="SUPFAM" id="SSF103473">
    <property type="entry name" value="MFS general substrate transporter"/>
    <property type="match status" value="1"/>
</dbReference>
<dbReference type="PANTHER" id="PTHR23517">
    <property type="entry name" value="RESISTANCE PROTEIN MDTM, PUTATIVE-RELATED-RELATED"/>
    <property type="match status" value="1"/>
</dbReference>
<evidence type="ECO:0000256" key="7">
    <source>
        <dbReference type="SAM" id="MobiDB-lite"/>
    </source>
</evidence>
<feature type="transmembrane region" description="Helical" evidence="8">
    <location>
        <begin position="86"/>
        <end position="103"/>
    </location>
</feature>
<evidence type="ECO:0000313" key="11">
    <source>
        <dbReference type="Proteomes" id="UP001501637"/>
    </source>
</evidence>
<feature type="transmembrane region" description="Helical" evidence="8">
    <location>
        <begin position="287"/>
        <end position="305"/>
    </location>
</feature>
<feature type="domain" description="Major facilitator superfamily (MFS) profile" evidence="9">
    <location>
        <begin position="20"/>
        <end position="396"/>
    </location>
</feature>
<protein>
    <submittedName>
        <fullName evidence="10">MFS transporter</fullName>
    </submittedName>
</protein>
<feature type="transmembrane region" description="Helical" evidence="8">
    <location>
        <begin position="173"/>
        <end position="191"/>
    </location>
</feature>
<evidence type="ECO:0000256" key="8">
    <source>
        <dbReference type="SAM" id="Phobius"/>
    </source>
</evidence>
<dbReference type="CDD" id="cd17329">
    <property type="entry name" value="MFS_MdtH_MDR_like"/>
    <property type="match status" value="1"/>
</dbReference>
<feature type="transmembrane region" description="Helical" evidence="8">
    <location>
        <begin position="149"/>
        <end position="167"/>
    </location>
</feature>
<feature type="region of interest" description="Disordered" evidence="7">
    <location>
        <begin position="430"/>
        <end position="459"/>
    </location>
</feature>
<comment type="subcellular location">
    <subcellularLocation>
        <location evidence="1">Cell membrane</location>
        <topology evidence="1">Multi-pass membrane protein</topology>
    </subcellularLocation>
</comment>
<dbReference type="Proteomes" id="UP001501637">
    <property type="component" value="Unassembled WGS sequence"/>
</dbReference>
<evidence type="ECO:0000259" key="9">
    <source>
        <dbReference type="PROSITE" id="PS50850"/>
    </source>
</evidence>
<accession>A0ABP6MD53</accession>
<feature type="transmembrane region" description="Helical" evidence="8">
    <location>
        <begin position="348"/>
        <end position="368"/>
    </location>
</feature>
<dbReference type="InterPro" id="IPR050171">
    <property type="entry name" value="MFS_Transporters"/>
</dbReference>
<evidence type="ECO:0000256" key="5">
    <source>
        <dbReference type="ARBA" id="ARBA00022989"/>
    </source>
</evidence>
<dbReference type="EMBL" id="BAAAUG010000040">
    <property type="protein sequence ID" value="GAA3102666.1"/>
    <property type="molecule type" value="Genomic_DNA"/>
</dbReference>
<dbReference type="InterPro" id="IPR036259">
    <property type="entry name" value="MFS_trans_sf"/>
</dbReference>
<feature type="transmembrane region" description="Helical" evidence="8">
    <location>
        <begin position="21"/>
        <end position="47"/>
    </location>
</feature>
<proteinExistence type="predicted"/>
<evidence type="ECO:0000256" key="3">
    <source>
        <dbReference type="ARBA" id="ARBA00022475"/>
    </source>
</evidence>
<evidence type="ECO:0000256" key="1">
    <source>
        <dbReference type="ARBA" id="ARBA00004651"/>
    </source>
</evidence>
<comment type="caution">
    <text evidence="10">The sequence shown here is derived from an EMBL/GenBank/DDBJ whole genome shotgun (WGS) entry which is preliminary data.</text>
</comment>
<keyword evidence="6 8" id="KW-0472">Membrane</keyword>
<gene>
    <name evidence="10" type="ORF">GCM10010449_27210</name>
</gene>
<dbReference type="PROSITE" id="PS50850">
    <property type="entry name" value="MFS"/>
    <property type="match status" value="1"/>
</dbReference>
<feature type="transmembrane region" description="Helical" evidence="8">
    <location>
        <begin position="53"/>
        <end position="74"/>
    </location>
</feature>
<dbReference type="Gene3D" id="1.20.1250.20">
    <property type="entry name" value="MFS general substrate transporter like domains"/>
    <property type="match status" value="1"/>
</dbReference>